<dbReference type="Proteomes" id="UP000186922">
    <property type="component" value="Unassembled WGS sequence"/>
</dbReference>
<name>A0A1D1UD25_RAMVA</name>
<evidence type="ECO:0000313" key="2">
    <source>
        <dbReference type="Proteomes" id="UP000186922"/>
    </source>
</evidence>
<accession>A0A1D1UD25</accession>
<dbReference type="EMBL" id="BDGG01000001">
    <property type="protein sequence ID" value="GAU87714.1"/>
    <property type="molecule type" value="Genomic_DNA"/>
</dbReference>
<sequence length="55" mass="6002">MSLGYASTTSSIVSASFFSTSSVPVNPHSTPAVTRFRFNPVHTKTKLLLHDLLHD</sequence>
<proteinExistence type="predicted"/>
<keyword evidence="2" id="KW-1185">Reference proteome</keyword>
<evidence type="ECO:0000313" key="1">
    <source>
        <dbReference type="EMBL" id="GAU87714.1"/>
    </source>
</evidence>
<reference evidence="1 2" key="1">
    <citation type="journal article" date="2016" name="Nat. Commun.">
        <title>Extremotolerant tardigrade genome and improved radiotolerance of human cultured cells by tardigrade-unique protein.</title>
        <authorList>
            <person name="Hashimoto T."/>
            <person name="Horikawa D.D."/>
            <person name="Saito Y."/>
            <person name="Kuwahara H."/>
            <person name="Kozuka-Hata H."/>
            <person name="Shin-I T."/>
            <person name="Minakuchi Y."/>
            <person name="Ohishi K."/>
            <person name="Motoyama A."/>
            <person name="Aizu T."/>
            <person name="Enomoto A."/>
            <person name="Kondo K."/>
            <person name="Tanaka S."/>
            <person name="Hara Y."/>
            <person name="Koshikawa S."/>
            <person name="Sagara H."/>
            <person name="Miura T."/>
            <person name="Yokobori S."/>
            <person name="Miyagawa K."/>
            <person name="Suzuki Y."/>
            <person name="Kubo T."/>
            <person name="Oyama M."/>
            <person name="Kohara Y."/>
            <person name="Fujiyama A."/>
            <person name="Arakawa K."/>
            <person name="Katayama T."/>
            <person name="Toyoda A."/>
            <person name="Kunieda T."/>
        </authorList>
    </citation>
    <scope>NUCLEOTIDE SEQUENCE [LARGE SCALE GENOMIC DNA]</scope>
    <source>
        <strain evidence="1 2">YOKOZUNA-1</strain>
    </source>
</reference>
<protein>
    <submittedName>
        <fullName evidence="1">Uncharacterized protein</fullName>
    </submittedName>
</protein>
<dbReference type="AlphaFoldDB" id="A0A1D1UD25"/>
<gene>
    <name evidence="1" type="primary">RvY_00524-1</name>
    <name evidence="1" type="synonym">RvY_00524.1</name>
    <name evidence="1" type="ORF">RvY_00524</name>
</gene>
<comment type="caution">
    <text evidence="1">The sequence shown here is derived from an EMBL/GenBank/DDBJ whole genome shotgun (WGS) entry which is preliminary data.</text>
</comment>
<organism evidence="1 2">
    <name type="scientific">Ramazzottius varieornatus</name>
    <name type="common">Water bear</name>
    <name type="synonym">Tardigrade</name>
    <dbReference type="NCBI Taxonomy" id="947166"/>
    <lineage>
        <taxon>Eukaryota</taxon>
        <taxon>Metazoa</taxon>
        <taxon>Ecdysozoa</taxon>
        <taxon>Tardigrada</taxon>
        <taxon>Eutardigrada</taxon>
        <taxon>Parachela</taxon>
        <taxon>Hypsibioidea</taxon>
        <taxon>Ramazzottiidae</taxon>
        <taxon>Ramazzottius</taxon>
    </lineage>
</organism>